<dbReference type="OMA" id="FXNIERY"/>
<feature type="region of interest" description="Disordered" evidence="10">
    <location>
        <begin position="278"/>
        <end position="311"/>
    </location>
</feature>
<evidence type="ECO:0000256" key="7">
    <source>
        <dbReference type="ARBA" id="ARBA00022884"/>
    </source>
</evidence>
<evidence type="ECO:0000313" key="11">
    <source>
        <dbReference type="Ensembl" id="ENSCVAP00000006797.1"/>
    </source>
</evidence>
<name>A0A3Q2CN64_CYPVA</name>
<dbReference type="CTD" id="84248"/>
<dbReference type="GO" id="GO:0016607">
    <property type="term" value="C:nuclear speck"/>
    <property type="evidence" value="ECO:0007669"/>
    <property type="project" value="UniProtKB-SubCell"/>
</dbReference>
<comment type="similarity">
    <text evidence="3">Belongs to the UIF family.</text>
</comment>
<dbReference type="Ensembl" id="ENSCVAT00000004377.1">
    <property type="protein sequence ID" value="ENSCVAP00000006797.1"/>
    <property type="gene ID" value="ENSCVAG00000008388.1"/>
</dbReference>
<feature type="region of interest" description="Disordered" evidence="10">
    <location>
        <begin position="176"/>
        <end position="196"/>
    </location>
</feature>
<keyword evidence="12" id="KW-1185">Reference proteome</keyword>
<evidence type="ECO:0000256" key="4">
    <source>
        <dbReference type="ARBA" id="ARBA00020622"/>
    </source>
</evidence>
<dbReference type="InterPro" id="IPR009782">
    <property type="entry name" value="FYTTD1"/>
</dbReference>
<comment type="subcellular location">
    <subcellularLocation>
        <location evidence="1">Nucleus speckle</location>
    </subcellularLocation>
    <subcellularLocation>
        <location evidence="2">Nucleus</location>
        <location evidence="2">Nucleoplasm</location>
    </subcellularLocation>
</comment>
<evidence type="ECO:0000256" key="1">
    <source>
        <dbReference type="ARBA" id="ARBA00004324"/>
    </source>
</evidence>
<evidence type="ECO:0000256" key="10">
    <source>
        <dbReference type="SAM" id="MobiDB-lite"/>
    </source>
</evidence>
<dbReference type="PANTHER" id="PTHR21038:SF2">
    <property type="entry name" value="UAP56-INTERACTING FACTOR"/>
    <property type="match status" value="1"/>
</dbReference>
<evidence type="ECO:0000256" key="8">
    <source>
        <dbReference type="ARBA" id="ARBA00023242"/>
    </source>
</evidence>
<dbReference type="GeneID" id="107082624"/>
<reference evidence="11" key="2">
    <citation type="submission" date="2025-09" db="UniProtKB">
        <authorList>
            <consortium name="Ensembl"/>
        </authorList>
    </citation>
    <scope>IDENTIFICATION</scope>
</reference>
<dbReference type="RefSeq" id="XP_015226889.1">
    <property type="nucleotide sequence ID" value="XM_015371403.1"/>
</dbReference>
<keyword evidence="6" id="KW-0509">mRNA transport</keyword>
<dbReference type="GeneTree" id="ENSGT00390000012807"/>
<evidence type="ECO:0000256" key="9">
    <source>
        <dbReference type="ARBA" id="ARBA00030067"/>
    </source>
</evidence>
<accession>A0A3Q2CN64</accession>
<dbReference type="Pfam" id="PF07078">
    <property type="entry name" value="FYTT"/>
    <property type="match status" value="1"/>
</dbReference>
<organism evidence="11 12">
    <name type="scientific">Cyprinodon variegatus</name>
    <name type="common">Sheepshead minnow</name>
    <dbReference type="NCBI Taxonomy" id="28743"/>
    <lineage>
        <taxon>Eukaryota</taxon>
        <taxon>Metazoa</taxon>
        <taxon>Chordata</taxon>
        <taxon>Craniata</taxon>
        <taxon>Vertebrata</taxon>
        <taxon>Euteleostomi</taxon>
        <taxon>Actinopterygii</taxon>
        <taxon>Neopterygii</taxon>
        <taxon>Teleostei</taxon>
        <taxon>Neoteleostei</taxon>
        <taxon>Acanthomorphata</taxon>
        <taxon>Ovalentaria</taxon>
        <taxon>Atherinomorphae</taxon>
        <taxon>Cyprinodontiformes</taxon>
        <taxon>Cyprinodontidae</taxon>
        <taxon>Cyprinodon</taxon>
    </lineage>
</organism>
<keyword evidence="7" id="KW-0694">RNA-binding</keyword>
<dbReference type="Proteomes" id="UP000265020">
    <property type="component" value="Unassembled WGS sequence"/>
</dbReference>
<dbReference type="OrthoDB" id="9938627at2759"/>
<dbReference type="STRING" id="28743.ENSCVAP00000006797"/>
<reference evidence="11" key="1">
    <citation type="submission" date="2025-08" db="UniProtKB">
        <authorList>
            <consortium name="Ensembl"/>
        </authorList>
    </citation>
    <scope>IDENTIFICATION</scope>
</reference>
<evidence type="ECO:0000256" key="5">
    <source>
        <dbReference type="ARBA" id="ARBA00022448"/>
    </source>
</evidence>
<sequence length="311" mass="34233">MAAAPDKVDMSLDDIIRLNNKERQMGRRQANGSHRPFRKKGAAARTGGGGPRGGAAVLRNKRVPIPAGRRRGQGVITRLAARRPAVLLRRAGALNRSTAGQSQKTRQKPRPFAQRSDARFWRTEVQRRLYLQPGSQRGQNAATSRRPFQPRWRPPLQQAQREARQATFLLRRGLKVQAQVPQPNPTSPSSETHQWRTSAAGSGILTVSIDNPKARTQPEPPTAWTLHPQHVASAPVKTETVERKDPKGVALQFDINSVGKPQTSMTLSERFRILKDQRAASARSEGGRFVTWSVESEDGGAEGPPRSGSAV</sequence>
<feature type="region of interest" description="Disordered" evidence="10">
    <location>
        <begin position="20"/>
        <end position="56"/>
    </location>
</feature>
<protein>
    <recommendedName>
        <fullName evidence="4">UAP56-interacting factor</fullName>
    </recommendedName>
    <alternativeName>
        <fullName evidence="9">Forty-two-three domain-containing protein 1</fullName>
    </alternativeName>
</protein>
<dbReference type="GO" id="GO:0003729">
    <property type="term" value="F:mRNA binding"/>
    <property type="evidence" value="ECO:0007669"/>
    <property type="project" value="InterPro"/>
</dbReference>
<dbReference type="GO" id="GO:0006406">
    <property type="term" value="P:mRNA export from nucleus"/>
    <property type="evidence" value="ECO:0007669"/>
    <property type="project" value="InterPro"/>
</dbReference>
<keyword evidence="8" id="KW-0539">Nucleus</keyword>
<feature type="compositionally biased region" description="Basic and acidic residues" evidence="10">
    <location>
        <begin position="116"/>
        <end position="127"/>
    </location>
</feature>
<keyword evidence="5" id="KW-0813">Transport</keyword>
<evidence type="ECO:0000256" key="2">
    <source>
        <dbReference type="ARBA" id="ARBA00004642"/>
    </source>
</evidence>
<evidence type="ECO:0000313" key="12">
    <source>
        <dbReference type="Proteomes" id="UP000265020"/>
    </source>
</evidence>
<dbReference type="PANTHER" id="PTHR21038">
    <property type="entry name" value="40-2-3 PROTEIN-RELATED"/>
    <property type="match status" value="1"/>
</dbReference>
<evidence type="ECO:0000256" key="3">
    <source>
        <dbReference type="ARBA" id="ARBA00010722"/>
    </source>
</evidence>
<evidence type="ECO:0000256" key="6">
    <source>
        <dbReference type="ARBA" id="ARBA00022816"/>
    </source>
</evidence>
<feature type="compositionally biased region" description="Polar residues" evidence="10">
    <location>
        <begin position="133"/>
        <end position="143"/>
    </location>
</feature>
<feature type="compositionally biased region" description="Polar residues" evidence="10">
    <location>
        <begin position="187"/>
        <end position="196"/>
    </location>
</feature>
<feature type="region of interest" description="Disordered" evidence="10">
    <location>
        <begin position="91"/>
        <end position="163"/>
    </location>
</feature>
<feature type="compositionally biased region" description="Polar residues" evidence="10">
    <location>
        <begin position="95"/>
        <end position="104"/>
    </location>
</feature>
<proteinExistence type="inferred from homology"/>
<dbReference type="AlphaFoldDB" id="A0A3Q2CN64"/>